<reference evidence="3 4" key="1">
    <citation type="submission" date="2023-10" db="EMBL/GenBank/DDBJ databases">
        <title>Development of a sustainable strategy for remediation of hydrocarbon-contaminated territories based on the waste exchange concept.</title>
        <authorList>
            <person name="Krivoruchko A."/>
        </authorList>
    </citation>
    <scope>NUCLEOTIDE SEQUENCE [LARGE SCALE GENOMIC DNA]</scope>
    <source>
        <strain evidence="3 4">IEGM 1236</strain>
    </source>
</reference>
<keyword evidence="1" id="KW-0560">Oxidoreductase</keyword>
<dbReference type="InterPro" id="IPR019967">
    <property type="entry name" value="F420-dep_enz_PPOX_Rv0121"/>
</dbReference>
<dbReference type="PANTHER" id="PTHR35176">
    <property type="entry name" value="HEME OXYGENASE HI_0854-RELATED"/>
    <property type="match status" value="1"/>
</dbReference>
<dbReference type="EMBL" id="JAWLUM010000002">
    <property type="protein sequence ID" value="MDV7134282.1"/>
    <property type="molecule type" value="Genomic_DNA"/>
</dbReference>
<evidence type="ECO:0000256" key="1">
    <source>
        <dbReference type="ARBA" id="ARBA00023002"/>
    </source>
</evidence>
<comment type="caution">
    <text evidence="3">The sequence shown here is derived from an EMBL/GenBank/DDBJ whole genome shotgun (WGS) entry which is preliminary data.</text>
</comment>
<dbReference type="NCBIfam" id="TIGR03668">
    <property type="entry name" value="Rv0121_F420"/>
    <property type="match status" value="1"/>
</dbReference>
<evidence type="ECO:0000259" key="2">
    <source>
        <dbReference type="Pfam" id="PF01243"/>
    </source>
</evidence>
<accession>A0ABU4ESP9</accession>
<evidence type="ECO:0000313" key="4">
    <source>
        <dbReference type="Proteomes" id="UP001185792"/>
    </source>
</evidence>
<keyword evidence="4" id="KW-1185">Reference proteome</keyword>
<dbReference type="SUPFAM" id="SSF50475">
    <property type="entry name" value="FMN-binding split barrel"/>
    <property type="match status" value="1"/>
</dbReference>
<dbReference type="InterPro" id="IPR052019">
    <property type="entry name" value="F420H2_bilvrd_red/Heme_oxyg"/>
</dbReference>
<dbReference type="Gene3D" id="2.30.110.10">
    <property type="entry name" value="Electron Transport, Fmn-binding Protein, Chain A"/>
    <property type="match status" value="1"/>
</dbReference>
<dbReference type="Proteomes" id="UP001185792">
    <property type="component" value="Unassembled WGS sequence"/>
</dbReference>
<protein>
    <submittedName>
        <fullName evidence="3">TIGR03668 family PPOX class F420-dependent oxidoreductase</fullName>
    </submittedName>
</protein>
<proteinExistence type="predicted"/>
<gene>
    <name evidence="3" type="ORF">R4198_11295</name>
</gene>
<evidence type="ECO:0000313" key="3">
    <source>
        <dbReference type="EMBL" id="MDV7134282.1"/>
    </source>
</evidence>
<dbReference type="InterPro" id="IPR012349">
    <property type="entry name" value="Split_barrel_FMN-bd"/>
</dbReference>
<name>A0ABU4ESP9_WILMA</name>
<organism evidence="3 4">
    <name type="scientific">Williamsia marianensis</name>
    <dbReference type="NCBI Taxonomy" id="85044"/>
    <lineage>
        <taxon>Bacteria</taxon>
        <taxon>Bacillati</taxon>
        <taxon>Actinomycetota</taxon>
        <taxon>Actinomycetes</taxon>
        <taxon>Mycobacteriales</taxon>
        <taxon>Nocardiaceae</taxon>
        <taxon>Williamsia</taxon>
    </lineage>
</organism>
<sequence length="135" mass="14860">MAVSDPKQLFASAPVARLGTVSADHRPHVVPVVFAVAGDVIYTAVDGKPKSGRPLRRLSNIAECPEVSLVVDHYEDDWSRLWWVRADGCARVHESGPEVHDALGMLRAKYPQYQTVSLDGPVIAVTVRRWSSWTG</sequence>
<dbReference type="RefSeq" id="WP_116915894.1">
    <property type="nucleotide sequence ID" value="NZ_JAWLUM010000002.1"/>
</dbReference>
<dbReference type="PANTHER" id="PTHR35176:SF2">
    <property type="entry name" value="F420H(2)-DEPENDENT REDUCTASE RV1155"/>
    <property type="match status" value="1"/>
</dbReference>
<dbReference type="InterPro" id="IPR011576">
    <property type="entry name" value="Pyridox_Oxase_N"/>
</dbReference>
<feature type="domain" description="Pyridoxamine 5'-phosphate oxidase N-terminal" evidence="2">
    <location>
        <begin position="8"/>
        <end position="133"/>
    </location>
</feature>
<dbReference type="Pfam" id="PF01243">
    <property type="entry name" value="PNPOx_N"/>
    <property type="match status" value="1"/>
</dbReference>